<name>A0A090KWV2_STRRB</name>
<dbReference type="RefSeq" id="XP_024498893.1">
    <property type="nucleotide sequence ID" value="XM_024648830.1"/>
</dbReference>
<evidence type="ECO:0000313" key="4">
    <source>
        <dbReference type="WormBase" id="SRAE_X000142800"/>
    </source>
</evidence>
<accession>A0A090KWV2</accession>
<dbReference type="AlphaFoldDB" id="A0A090KWV2"/>
<dbReference type="CTD" id="36384490"/>
<dbReference type="WBParaSite" id="SRAE_X000142800.1">
    <property type="protein sequence ID" value="SRAE_X000142800.1"/>
    <property type="gene ID" value="WBGene00266996"/>
</dbReference>
<dbReference type="Proteomes" id="UP000035682">
    <property type="component" value="Unplaced"/>
</dbReference>
<dbReference type="EMBL" id="LN609396">
    <property type="protein sequence ID" value="CEF59682.1"/>
    <property type="molecule type" value="Genomic_DNA"/>
</dbReference>
<reference evidence="2" key="2">
    <citation type="submission" date="2014-09" db="EMBL/GenBank/DDBJ databases">
        <authorList>
            <person name="Martin A.A."/>
        </authorList>
    </citation>
    <scope>NUCLEOTIDE SEQUENCE</scope>
    <source>
        <strain evidence="2">ED321</strain>
    </source>
</reference>
<gene>
    <name evidence="1 3 4" type="ORF">SRAE_X000142800</name>
</gene>
<dbReference type="WormBase" id="SRAE_X000142800">
    <property type="protein sequence ID" value="SRP02541"/>
    <property type="gene ID" value="WBGene00266996"/>
</dbReference>
<reference evidence="1" key="1">
    <citation type="submission" date="2014-09" db="EMBL/GenBank/DDBJ databases">
        <authorList>
            <person name="Aslett A.Martin."/>
        </authorList>
    </citation>
    <scope>NUCLEOTIDE SEQUENCE</scope>
    <source>
        <strain evidence="1">ED321 Heterogonic</strain>
    </source>
</reference>
<keyword evidence="2" id="KW-1185">Reference proteome</keyword>
<reference evidence="3" key="3">
    <citation type="submission" date="2020-12" db="UniProtKB">
        <authorList>
            <consortium name="WormBaseParasite"/>
        </authorList>
    </citation>
    <scope>IDENTIFICATION</scope>
</reference>
<dbReference type="GeneID" id="36384490"/>
<evidence type="ECO:0000313" key="2">
    <source>
        <dbReference type="Proteomes" id="UP000035682"/>
    </source>
</evidence>
<organism evidence="1">
    <name type="scientific">Strongyloides ratti</name>
    <name type="common">Parasitic roundworm</name>
    <dbReference type="NCBI Taxonomy" id="34506"/>
    <lineage>
        <taxon>Eukaryota</taxon>
        <taxon>Metazoa</taxon>
        <taxon>Ecdysozoa</taxon>
        <taxon>Nematoda</taxon>
        <taxon>Chromadorea</taxon>
        <taxon>Rhabditida</taxon>
        <taxon>Tylenchina</taxon>
        <taxon>Panagrolaimomorpha</taxon>
        <taxon>Strongyloidoidea</taxon>
        <taxon>Strongyloididae</taxon>
        <taxon>Strongyloides</taxon>
    </lineage>
</organism>
<sequence length="433" mass="50658">MSKLTTNTLDEIVGNNVTNKCCNYNWDDLFIDSNNEFLEQNKLTTDNMEIEFDLVTIHSVSHHLKVKPVSTGIEQTKITVNDNCTCKLCLSNSSLSHKLLLKFNFFESTIINAIIKNYGDDCIANTFVLSNETLITIYNELDNKKNNKRFETVEKIINLAIKYIVSRKNRTFDKINFMKTNENIIINILKKQMNFSVRGVLFVFIYLLSSESNTGKVYESKDYEFSNRVAASIYMTYFTSSSEEYMKEEIPIVNEFEFRMVVKSLYDRIFGDFSKAILPLDKDTENILPQFLYLIECESFDDVMSETNIVKVIEEMSQMLSIIFIDKKELLSIEKFNCRLRNIYFAVAFVILKLGYHAVRWDPCYKKFVNHVNVWKHVMSYIVNSEISVNRNGLINKFNILSTSLKNYKKDFELLSDIYNKKVKNQRKLICRT</sequence>
<evidence type="ECO:0000313" key="3">
    <source>
        <dbReference type="WBParaSite" id="SRAE_X000142800.1"/>
    </source>
</evidence>
<protein>
    <submittedName>
        <fullName evidence="1 3">Uncharacterized protein</fullName>
    </submittedName>
</protein>
<proteinExistence type="predicted"/>
<evidence type="ECO:0000313" key="1">
    <source>
        <dbReference type="EMBL" id="CEF59682.1"/>
    </source>
</evidence>